<evidence type="ECO:0000256" key="2">
    <source>
        <dbReference type="ARBA" id="ARBA00022801"/>
    </source>
</evidence>
<comment type="similarity">
    <text evidence="4">Belongs to the metallo-beta-lactamase superfamily. Type III sulfatase family.</text>
</comment>
<dbReference type="PANTHER" id="PTHR43223">
    <property type="entry name" value="ALKYL/ARYL-SULFATASE"/>
    <property type="match status" value="1"/>
</dbReference>
<dbReference type="Gene3D" id="3.30.1050.10">
    <property type="entry name" value="SCP2 sterol-binding domain"/>
    <property type="match status" value="1"/>
</dbReference>
<evidence type="ECO:0000256" key="1">
    <source>
        <dbReference type="ARBA" id="ARBA00022723"/>
    </source>
</evidence>
<keyword evidence="1" id="KW-0479">Metal-binding</keyword>
<feature type="domain" description="Metallo-beta-lactamase" evidence="5">
    <location>
        <begin position="61"/>
        <end position="273"/>
    </location>
</feature>
<dbReference type="AlphaFoldDB" id="A0A382DN77"/>
<proteinExistence type="inferred from homology"/>
<name>A0A382DN77_9ZZZZ</name>
<dbReference type="GO" id="GO:0016787">
    <property type="term" value="F:hydrolase activity"/>
    <property type="evidence" value="ECO:0007669"/>
    <property type="project" value="UniProtKB-KW"/>
</dbReference>
<evidence type="ECO:0000313" key="6">
    <source>
        <dbReference type="EMBL" id="SVB39920.1"/>
    </source>
</evidence>
<dbReference type="Pfam" id="PF14863">
    <property type="entry name" value="Alkyl_sulf_dimr"/>
    <property type="match status" value="1"/>
</dbReference>
<dbReference type="EMBL" id="UINC01040275">
    <property type="protein sequence ID" value="SVB39920.1"/>
    <property type="molecule type" value="Genomic_DNA"/>
</dbReference>
<dbReference type="GO" id="GO:0046983">
    <property type="term" value="F:protein dimerization activity"/>
    <property type="evidence" value="ECO:0007669"/>
    <property type="project" value="InterPro"/>
</dbReference>
<evidence type="ECO:0000256" key="4">
    <source>
        <dbReference type="ARBA" id="ARBA00033751"/>
    </source>
</evidence>
<dbReference type="InterPro" id="IPR052195">
    <property type="entry name" value="Bact_Alkyl/Aryl-Sulfatase"/>
</dbReference>
<evidence type="ECO:0000256" key="3">
    <source>
        <dbReference type="ARBA" id="ARBA00022833"/>
    </source>
</evidence>
<dbReference type="Pfam" id="PF14864">
    <property type="entry name" value="Alkyl_sulf_C"/>
    <property type="match status" value="1"/>
</dbReference>
<dbReference type="InterPro" id="IPR038536">
    <property type="entry name" value="Alkyl/aryl-sulf_dimr_sf"/>
</dbReference>
<dbReference type="InterPro" id="IPR036866">
    <property type="entry name" value="RibonucZ/Hydroxyglut_hydro"/>
</dbReference>
<dbReference type="SUPFAM" id="SSF56281">
    <property type="entry name" value="Metallo-hydrolase/oxidoreductase"/>
    <property type="match status" value="1"/>
</dbReference>
<dbReference type="Pfam" id="PF00753">
    <property type="entry name" value="Lactamase_B"/>
    <property type="match status" value="1"/>
</dbReference>
<gene>
    <name evidence="6" type="ORF">METZ01_LOCUS192774</name>
</gene>
<keyword evidence="2" id="KW-0378">Hydrolase</keyword>
<evidence type="ECO:0000259" key="5">
    <source>
        <dbReference type="SMART" id="SM00849"/>
    </source>
</evidence>
<dbReference type="PANTHER" id="PTHR43223:SF2">
    <property type="entry name" value="METALLO-BETA-LACTAMASE DOMAIN-CONTAINING PROTEIN"/>
    <property type="match status" value="1"/>
</dbReference>
<reference evidence="6" key="1">
    <citation type="submission" date="2018-05" db="EMBL/GenBank/DDBJ databases">
        <authorList>
            <person name="Lanie J.A."/>
            <person name="Ng W.-L."/>
            <person name="Kazmierczak K.M."/>
            <person name="Andrzejewski T.M."/>
            <person name="Davidsen T.M."/>
            <person name="Wayne K.J."/>
            <person name="Tettelin H."/>
            <person name="Glass J.I."/>
            <person name="Rusch D."/>
            <person name="Podicherti R."/>
            <person name="Tsui H.-C.T."/>
            <person name="Winkler M.E."/>
        </authorList>
    </citation>
    <scope>NUCLEOTIDE SEQUENCE</scope>
</reference>
<keyword evidence="3" id="KW-0862">Zinc</keyword>
<accession>A0A382DN77</accession>
<feature type="non-terminal residue" evidence="6">
    <location>
        <position position="1"/>
    </location>
</feature>
<organism evidence="6">
    <name type="scientific">marine metagenome</name>
    <dbReference type="NCBI Taxonomy" id="408172"/>
    <lineage>
        <taxon>unclassified sequences</taxon>
        <taxon>metagenomes</taxon>
        <taxon>ecological metagenomes</taxon>
    </lineage>
</organism>
<dbReference type="SMART" id="SM00849">
    <property type="entry name" value="Lactamase_B"/>
    <property type="match status" value="1"/>
</dbReference>
<dbReference type="Gene3D" id="3.60.15.30">
    <property type="entry name" value="Metallo-beta-lactamase domain"/>
    <property type="match status" value="1"/>
</dbReference>
<dbReference type="InterPro" id="IPR029229">
    <property type="entry name" value="Alkyl_sulf_C"/>
</dbReference>
<protein>
    <recommendedName>
        <fullName evidence="5">Metallo-beta-lactamase domain-containing protein</fullName>
    </recommendedName>
</protein>
<dbReference type="Gene3D" id="1.25.40.880">
    <property type="entry name" value="Alkyl sulfatase, dimerisation domain"/>
    <property type="match status" value="1"/>
</dbReference>
<dbReference type="GO" id="GO:0046872">
    <property type="term" value="F:metal ion binding"/>
    <property type="evidence" value="ECO:0007669"/>
    <property type="project" value="UniProtKB-KW"/>
</dbReference>
<dbReference type="InterPro" id="IPR001279">
    <property type="entry name" value="Metallo-B-lactamas"/>
</dbReference>
<dbReference type="InterPro" id="IPR036527">
    <property type="entry name" value="SCP2_sterol-bd_dom_sf"/>
</dbReference>
<dbReference type="InterPro" id="IPR029228">
    <property type="entry name" value="Alkyl_sulf_dimr"/>
</dbReference>
<sequence>VMFKKIYLLCTLMALNLNPLSVDNVSSQQVINPKLDSFLETLKPSLEKINDNIYWAEFFDYSNFGFIIAQDRVIAIDCGWWPGAVTKALQELRKITNKPITHIIYTHGHADHLGGCAALIGGDENVEIYASKDFERYRDEIVSSKLPFIARRANDTFGLLLPEGKNGNAGTGAGPAKYQGKAGYFTPTKFISAGDILKIDEVTLEVIGAPSDIDDGLAFYMPSQKILFAGDALLRIGPPISTPRNERGRDPMLWLRTLQTFTTYDIDKALLGHGTYYSGSEEINANLHSSMDAIQFIYDYIVRGLNAGVSREDLIANIKLPENLQRNPNLSFYYHSLKWVTRGVYNNLAGWYGDDYRELFEIHPNDEAQMLVNTIGGVERVIQISSEYASQGNCNFAARLVSNVLRMDENNQQAKTLMIKCMRDVAYKAESSSQRNLLLTGAASLEGTYDRSKSQPFVGVVPLLASVPNDRILGMLTTKIDPAETANVDEKIILHIMPENKTYLMNIRNSVLRINEQPVKTGIPTASIYKLDLIEVVVGMKSFDSALKEGSLKTAYLDDVTRFFEFLN</sequence>